<feature type="compositionally biased region" description="Basic and acidic residues" evidence="1">
    <location>
        <begin position="69"/>
        <end position="83"/>
    </location>
</feature>
<evidence type="ECO:0000259" key="2">
    <source>
        <dbReference type="PROSITE" id="PS50888"/>
    </source>
</evidence>
<dbReference type="PROSITE" id="PS50888">
    <property type="entry name" value="BHLH"/>
    <property type="match status" value="1"/>
</dbReference>
<evidence type="ECO:0000313" key="4">
    <source>
        <dbReference type="Proteomes" id="UP000054007"/>
    </source>
</evidence>
<protein>
    <recommendedName>
        <fullName evidence="2">BHLH domain-containing protein</fullName>
    </recommendedName>
</protein>
<evidence type="ECO:0000256" key="1">
    <source>
        <dbReference type="SAM" id="MobiDB-lite"/>
    </source>
</evidence>
<sequence>MPAQAMSANNKPDACTASINPPRRAKDIAILPKPSSDAGSDADDEYRPTDSHLSPPAKRGRKPGTMSRTAREAQRKLNHSIIEKARRTKINDALATLRTLVPEHFGEATEDINDEEEAASTKPGGKKAEKEKEFKLEILVRTVSYMQHLIGRVSELEAAVEQEGPKRKRIQSRDDDSDDNEEPKGITHRKKRRNSQDFDRLPPISSWLQEDSAPPSPVPSSQLPTPPSSTTFAPVSQLFQSPPNFSLSSPVDDDHSAANILLHMSTSRRARQTEYQDSNARATPLTPSALLGLGRR</sequence>
<dbReference type="Pfam" id="PF00010">
    <property type="entry name" value="HLH"/>
    <property type="match status" value="1"/>
</dbReference>
<dbReference type="SUPFAM" id="SSF47459">
    <property type="entry name" value="HLH, helix-loop-helix DNA-binding domain"/>
    <property type="match status" value="1"/>
</dbReference>
<feature type="region of interest" description="Disordered" evidence="1">
    <location>
        <begin position="1"/>
        <end position="83"/>
    </location>
</feature>
<dbReference type="SMART" id="SM00353">
    <property type="entry name" value="HLH"/>
    <property type="match status" value="1"/>
</dbReference>
<name>A0A0D7BJI3_9AGAR</name>
<dbReference type="OrthoDB" id="690068at2759"/>
<proteinExistence type="predicted"/>
<evidence type="ECO:0000313" key="3">
    <source>
        <dbReference type="EMBL" id="KIY70254.1"/>
    </source>
</evidence>
<dbReference type="AlphaFoldDB" id="A0A0D7BJI3"/>
<dbReference type="Proteomes" id="UP000054007">
    <property type="component" value="Unassembled WGS sequence"/>
</dbReference>
<feature type="compositionally biased region" description="Polar residues" evidence="1">
    <location>
        <begin position="1"/>
        <end position="10"/>
    </location>
</feature>
<dbReference type="GO" id="GO:0046983">
    <property type="term" value="F:protein dimerization activity"/>
    <property type="evidence" value="ECO:0007669"/>
    <property type="project" value="InterPro"/>
</dbReference>
<dbReference type="InterPro" id="IPR036638">
    <property type="entry name" value="HLH_DNA-bd_sf"/>
</dbReference>
<organism evidence="3 4">
    <name type="scientific">Cylindrobasidium torrendii FP15055 ss-10</name>
    <dbReference type="NCBI Taxonomy" id="1314674"/>
    <lineage>
        <taxon>Eukaryota</taxon>
        <taxon>Fungi</taxon>
        <taxon>Dikarya</taxon>
        <taxon>Basidiomycota</taxon>
        <taxon>Agaricomycotina</taxon>
        <taxon>Agaricomycetes</taxon>
        <taxon>Agaricomycetidae</taxon>
        <taxon>Agaricales</taxon>
        <taxon>Marasmiineae</taxon>
        <taxon>Physalacriaceae</taxon>
        <taxon>Cylindrobasidium</taxon>
    </lineage>
</organism>
<dbReference type="EMBL" id="KN880471">
    <property type="protein sequence ID" value="KIY70254.1"/>
    <property type="molecule type" value="Genomic_DNA"/>
</dbReference>
<dbReference type="STRING" id="1314674.A0A0D7BJI3"/>
<dbReference type="Gene3D" id="4.10.280.10">
    <property type="entry name" value="Helix-loop-helix DNA-binding domain"/>
    <property type="match status" value="1"/>
</dbReference>
<feature type="compositionally biased region" description="Polar residues" evidence="1">
    <location>
        <begin position="232"/>
        <end position="249"/>
    </location>
</feature>
<gene>
    <name evidence="3" type="ORF">CYLTODRAFT_419985</name>
</gene>
<keyword evidence="4" id="KW-1185">Reference proteome</keyword>
<feature type="domain" description="BHLH" evidence="2">
    <location>
        <begin position="74"/>
        <end position="149"/>
    </location>
</feature>
<dbReference type="PANTHER" id="PTHR46266">
    <property type="entry name" value="TRANSCRIPTION FACTOR TT8"/>
    <property type="match status" value="1"/>
</dbReference>
<feature type="region of interest" description="Disordered" evidence="1">
    <location>
        <begin position="104"/>
        <end position="133"/>
    </location>
</feature>
<feature type="region of interest" description="Disordered" evidence="1">
    <location>
        <begin position="157"/>
        <end position="296"/>
    </location>
</feature>
<feature type="compositionally biased region" description="Acidic residues" evidence="1">
    <location>
        <begin position="108"/>
        <end position="118"/>
    </location>
</feature>
<dbReference type="InterPro" id="IPR011598">
    <property type="entry name" value="bHLH_dom"/>
</dbReference>
<feature type="compositionally biased region" description="Low complexity" evidence="1">
    <location>
        <begin position="219"/>
        <end position="231"/>
    </location>
</feature>
<reference evidence="3 4" key="1">
    <citation type="journal article" date="2015" name="Fungal Genet. Biol.">
        <title>Evolution of novel wood decay mechanisms in Agaricales revealed by the genome sequences of Fistulina hepatica and Cylindrobasidium torrendii.</title>
        <authorList>
            <person name="Floudas D."/>
            <person name="Held B.W."/>
            <person name="Riley R."/>
            <person name="Nagy L.G."/>
            <person name="Koehler G."/>
            <person name="Ransdell A.S."/>
            <person name="Younus H."/>
            <person name="Chow J."/>
            <person name="Chiniquy J."/>
            <person name="Lipzen A."/>
            <person name="Tritt A."/>
            <person name="Sun H."/>
            <person name="Haridas S."/>
            <person name="LaButti K."/>
            <person name="Ohm R.A."/>
            <person name="Kues U."/>
            <person name="Blanchette R.A."/>
            <person name="Grigoriev I.V."/>
            <person name="Minto R.E."/>
            <person name="Hibbett D.S."/>
        </authorList>
    </citation>
    <scope>NUCLEOTIDE SEQUENCE [LARGE SCALE GENOMIC DNA]</scope>
    <source>
        <strain evidence="3 4">FP15055 ss-10</strain>
    </source>
</reference>
<accession>A0A0D7BJI3</accession>
<dbReference type="PANTHER" id="PTHR46266:SF4">
    <property type="entry name" value="TRANSCRIPTION FACTOR TT8"/>
    <property type="match status" value="1"/>
</dbReference>